<evidence type="ECO:0000313" key="3">
    <source>
        <dbReference type="Proteomes" id="UP000598271"/>
    </source>
</evidence>
<comment type="caution">
    <text evidence="2">The sequence shown here is derived from an EMBL/GenBank/DDBJ whole genome shotgun (WGS) entry which is preliminary data.</text>
</comment>
<dbReference type="SMART" id="SM00450">
    <property type="entry name" value="RHOD"/>
    <property type="match status" value="1"/>
</dbReference>
<proteinExistence type="predicted"/>
<dbReference type="CDD" id="cd00158">
    <property type="entry name" value="RHOD"/>
    <property type="match status" value="1"/>
</dbReference>
<dbReference type="Gene3D" id="3.40.250.10">
    <property type="entry name" value="Rhodanese-like domain"/>
    <property type="match status" value="1"/>
</dbReference>
<dbReference type="InterPro" id="IPR001763">
    <property type="entry name" value="Rhodanese-like_dom"/>
</dbReference>
<protein>
    <recommendedName>
        <fullName evidence="1">Rhodanese domain-containing protein</fullName>
    </recommendedName>
</protein>
<organism evidence="2 3">
    <name type="scientific">Persicitalea jodogahamensis</name>
    <dbReference type="NCBI Taxonomy" id="402147"/>
    <lineage>
        <taxon>Bacteria</taxon>
        <taxon>Pseudomonadati</taxon>
        <taxon>Bacteroidota</taxon>
        <taxon>Cytophagia</taxon>
        <taxon>Cytophagales</taxon>
        <taxon>Spirosomataceae</taxon>
        <taxon>Persicitalea</taxon>
    </lineage>
</organism>
<dbReference type="SUPFAM" id="SSF52821">
    <property type="entry name" value="Rhodanese/Cell cycle control phosphatase"/>
    <property type="match status" value="1"/>
</dbReference>
<dbReference type="Proteomes" id="UP000598271">
    <property type="component" value="Unassembled WGS sequence"/>
</dbReference>
<evidence type="ECO:0000259" key="1">
    <source>
        <dbReference type="PROSITE" id="PS50206"/>
    </source>
</evidence>
<reference evidence="2 3" key="1">
    <citation type="journal article" date="2014" name="Int. J. Syst. Evol. Microbiol.">
        <title>Complete genome sequence of Corynebacterium casei LMG S-19264T (=DSM 44701T), isolated from a smear-ripened cheese.</title>
        <authorList>
            <consortium name="US DOE Joint Genome Institute (JGI-PGF)"/>
            <person name="Walter F."/>
            <person name="Albersmeier A."/>
            <person name="Kalinowski J."/>
            <person name="Ruckert C."/>
        </authorList>
    </citation>
    <scope>NUCLEOTIDE SEQUENCE [LARGE SCALE GENOMIC DNA]</scope>
    <source>
        <strain evidence="2 3">KCTC 12866</strain>
    </source>
</reference>
<name>A0A8J3D9A3_9BACT</name>
<accession>A0A8J3D9A3</accession>
<sequence>MLDFLKKMFNSGPKTDYRTLVANGAQIVDVRTNAEYQSGHLKGSVNVPLQTLSQNLSKIRKDKPVIVCCASGMRSGSAKGVLTSNGYDEVYNGGSWNSLQSQIM</sequence>
<evidence type="ECO:0000313" key="2">
    <source>
        <dbReference type="EMBL" id="GHB71320.1"/>
    </source>
</evidence>
<dbReference type="PROSITE" id="PS50206">
    <property type="entry name" value="RHODANESE_3"/>
    <property type="match status" value="1"/>
</dbReference>
<dbReference type="InterPro" id="IPR036873">
    <property type="entry name" value="Rhodanese-like_dom_sf"/>
</dbReference>
<dbReference type="AlphaFoldDB" id="A0A8J3D9A3"/>
<dbReference type="PANTHER" id="PTHR43031:SF18">
    <property type="entry name" value="RHODANESE-RELATED SULFURTRANSFERASES"/>
    <property type="match status" value="1"/>
</dbReference>
<gene>
    <name evidence="2" type="ORF">GCM10007390_26400</name>
</gene>
<dbReference type="EMBL" id="BMXF01000002">
    <property type="protein sequence ID" value="GHB71320.1"/>
    <property type="molecule type" value="Genomic_DNA"/>
</dbReference>
<feature type="domain" description="Rhodanese" evidence="1">
    <location>
        <begin position="21"/>
        <end position="104"/>
    </location>
</feature>
<dbReference type="RefSeq" id="WP_189564934.1">
    <property type="nucleotide sequence ID" value="NZ_BMXF01000002.1"/>
</dbReference>
<dbReference type="Pfam" id="PF00581">
    <property type="entry name" value="Rhodanese"/>
    <property type="match status" value="1"/>
</dbReference>
<keyword evidence="3" id="KW-1185">Reference proteome</keyword>
<dbReference type="InterPro" id="IPR050229">
    <property type="entry name" value="GlpE_sulfurtransferase"/>
</dbReference>
<dbReference type="PANTHER" id="PTHR43031">
    <property type="entry name" value="FAD-DEPENDENT OXIDOREDUCTASE"/>
    <property type="match status" value="1"/>
</dbReference>